<gene>
    <name evidence="2" type="ORF">EV383_6190</name>
</gene>
<dbReference type="AlphaFoldDB" id="A0A4Q7U9M3"/>
<evidence type="ECO:0000256" key="1">
    <source>
        <dbReference type="SAM" id="MobiDB-lite"/>
    </source>
</evidence>
<sequence>MSSDGPATPPPSSGPAGAAGGRGSGRSWQVEMGLEIRRIRDQATDASRGVAEVANQVSEMLPRLGDVEHGLAAIAGAFETGAGADDESGPIALTPALRWAALDEEEAVAGWAALGGWVATVLNAQYRLTRAELPDCWPVHPRAVRELAWLRTCHVAASAPRTRPDIVAEWHVRWLPAALHNLTNAIDPRECAPGRHRITEEERRLHEIALEKAVRDSQPAPQLTAETGPDRPRYLPDRFPPRRSHDPDSYGLDTTTRPQSLDHETPAPPSGPVHWREYYLDARDADLHHRAQQQ</sequence>
<comment type="caution">
    <text evidence="2">The sequence shown here is derived from an EMBL/GenBank/DDBJ whole genome shotgun (WGS) entry which is preliminary data.</text>
</comment>
<feature type="compositionally biased region" description="Basic and acidic residues" evidence="1">
    <location>
        <begin position="228"/>
        <end position="248"/>
    </location>
</feature>
<organism evidence="2 3">
    <name type="scientific">Pseudonocardia sediminis</name>
    <dbReference type="NCBI Taxonomy" id="1397368"/>
    <lineage>
        <taxon>Bacteria</taxon>
        <taxon>Bacillati</taxon>
        <taxon>Actinomycetota</taxon>
        <taxon>Actinomycetes</taxon>
        <taxon>Pseudonocardiales</taxon>
        <taxon>Pseudonocardiaceae</taxon>
        <taxon>Pseudonocardia</taxon>
    </lineage>
</organism>
<keyword evidence="3" id="KW-1185">Reference proteome</keyword>
<dbReference type="OrthoDB" id="4139717at2"/>
<evidence type="ECO:0000313" key="2">
    <source>
        <dbReference type="EMBL" id="RZT75450.1"/>
    </source>
</evidence>
<reference evidence="2 3" key="1">
    <citation type="submission" date="2019-02" db="EMBL/GenBank/DDBJ databases">
        <title>Sequencing the genomes of 1000 actinobacteria strains.</title>
        <authorList>
            <person name="Klenk H.-P."/>
        </authorList>
    </citation>
    <scope>NUCLEOTIDE SEQUENCE [LARGE SCALE GENOMIC DNA]</scope>
    <source>
        <strain evidence="2 3">DSM 45779</strain>
    </source>
</reference>
<accession>A0A4Q7U9M3</accession>
<protein>
    <submittedName>
        <fullName evidence="2">Uncharacterized protein</fullName>
    </submittedName>
</protein>
<evidence type="ECO:0000313" key="3">
    <source>
        <dbReference type="Proteomes" id="UP000291591"/>
    </source>
</evidence>
<feature type="region of interest" description="Disordered" evidence="1">
    <location>
        <begin position="214"/>
        <end position="274"/>
    </location>
</feature>
<name>A0A4Q7U9M3_PSEST</name>
<proteinExistence type="predicted"/>
<dbReference type="EMBL" id="SHKL01000002">
    <property type="protein sequence ID" value="RZT75450.1"/>
    <property type="molecule type" value="Genomic_DNA"/>
</dbReference>
<feature type="region of interest" description="Disordered" evidence="1">
    <location>
        <begin position="1"/>
        <end position="27"/>
    </location>
</feature>
<dbReference type="RefSeq" id="WP_130295304.1">
    <property type="nucleotide sequence ID" value="NZ_SHKL01000002.1"/>
</dbReference>
<dbReference type="Proteomes" id="UP000291591">
    <property type="component" value="Unassembled WGS sequence"/>
</dbReference>